<dbReference type="Pfam" id="PF15506">
    <property type="entry name" value="OCC1"/>
    <property type="match status" value="1"/>
</dbReference>
<feature type="compositionally biased region" description="Low complexity" evidence="2">
    <location>
        <begin position="1"/>
        <end position="15"/>
    </location>
</feature>
<proteinExistence type="inferred from homology"/>
<gene>
    <name evidence="3" type="ORF">CHARACLAT_001497</name>
</gene>
<protein>
    <submittedName>
        <fullName evidence="3">Uncharacterized protein</fullName>
    </submittedName>
</protein>
<evidence type="ECO:0000313" key="4">
    <source>
        <dbReference type="Proteomes" id="UP001352852"/>
    </source>
</evidence>
<dbReference type="PANTHER" id="PTHR38502:SF1">
    <property type="entry name" value="OVEREXPRESSED IN COLON CARCINOMA 1 PROTEIN"/>
    <property type="match status" value="1"/>
</dbReference>
<evidence type="ECO:0000256" key="1">
    <source>
        <dbReference type="ARBA" id="ARBA00005237"/>
    </source>
</evidence>
<comment type="caution">
    <text evidence="3">The sequence shown here is derived from an EMBL/GenBank/DDBJ whole genome shotgun (WGS) entry which is preliminary data.</text>
</comment>
<dbReference type="PANTHER" id="PTHR38502">
    <property type="entry name" value="OVEREXPRESSED IN COLON CARCINOMA 1 PROTEIN"/>
    <property type="match status" value="1"/>
</dbReference>
<organism evidence="3 4">
    <name type="scientific">Characodon lateralis</name>
    <dbReference type="NCBI Taxonomy" id="208331"/>
    <lineage>
        <taxon>Eukaryota</taxon>
        <taxon>Metazoa</taxon>
        <taxon>Chordata</taxon>
        <taxon>Craniata</taxon>
        <taxon>Vertebrata</taxon>
        <taxon>Euteleostomi</taxon>
        <taxon>Actinopterygii</taxon>
        <taxon>Neopterygii</taxon>
        <taxon>Teleostei</taxon>
        <taxon>Neoteleostei</taxon>
        <taxon>Acanthomorphata</taxon>
        <taxon>Ovalentaria</taxon>
        <taxon>Atherinomorphae</taxon>
        <taxon>Cyprinodontiformes</taxon>
        <taxon>Goodeidae</taxon>
        <taxon>Characodon</taxon>
    </lineage>
</organism>
<sequence length="117" mass="12711">MGCGNSSQASNISSLSGGGAEFSSKLSEESVQDDDKRKNYGCVYVGLPANLWNISPVQIGALTGQIRISLYHEWASCILGARHPWMEFNVATLLFENAYKEEGVGKNLTNTELLPDL</sequence>
<dbReference type="EMBL" id="JAHUTJ010024647">
    <property type="protein sequence ID" value="MED6272918.1"/>
    <property type="molecule type" value="Genomic_DNA"/>
</dbReference>
<evidence type="ECO:0000313" key="3">
    <source>
        <dbReference type="EMBL" id="MED6272918.1"/>
    </source>
</evidence>
<name>A0ABU7DCR2_9TELE</name>
<feature type="region of interest" description="Disordered" evidence="2">
    <location>
        <begin position="1"/>
        <end position="34"/>
    </location>
</feature>
<accession>A0ABU7DCR2</accession>
<keyword evidence="4" id="KW-1185">Reference proteome</keyword>
<dbReference type="InterPro" id="IPR029133">
    <property type="entry name" value="OCC1"/>
</dbReference>
<reference evidence="3 4" key="1">
    <citation type="submission" date="2021-06" db="EMBL/GenBank/DDBJ databases">
        <authorList>
            <person name="Palmer J.M."/>
        </authorList>
    </citation>
    <scope>NUCLEOTIDE SEQUENCE [LARGE SCALE GENOMIC DNA]</scope>
    <source>
        <strain evidence="3 4">CL_MEX2019</strain>
        <tissue evidence="3">Muscle</tissue>
    </source>
</reference>
<comment type="similarity">
    <text evidence="1">Belongs to the OCC1 family.</text>
</comment>
<evidence type="ECO:0000256" key="2">
    <source>
        <dbReference type="SAM" id="MobiDB-lite"/>
    </source>
</evidence>
<dbReference type="Proteomes" id="UP001352852">
    <property type="component" value="Unassembled WGS sequence"/>
</dbReference>